<dbReference type="InterPro" id="IPR016181">
    <property type="entry name" value="Acyl_CoA_acyltransferase"/>
</dbReference>
<evidence type="ECO:0000313" key="8">
    <source>
        <dbReference type="Proteomes" id="UP000308133"/>
    </source>
</evidence>
<accession>A0A4U7AT32</accession>
<dbReference type="Proteomes" id="UP000308133">
    <property type="component" value="Unassembled WGS sequence"/>
</dbReference>
<evidence type="ECO:0000256" key="3">
    <source>
        <dbReference type="ARBA" id="ARBA00011486"/>
    </source>
</evidence>
<feature type="region of interest" description="Disordered" evidence="6">
    <location>
        <begin position="189"/>
        <end position="219"/>
    </location>
</feature>
<dbReference type="EMBL" id="PTQR01000080">
    <property type="protein sequence ID" value="TKX21493.1"/>
    <property type="molecule type" value="Genomic_DNA"/>
</dbReference>
<proteinExistence type="inferred from homology"/>
<name>A0A4U7AT32_9PEZI</name>
<dbReference type="InterPro" id="IPR038581">
    <property type="entry name" value="ODC_AZ_sf"/>
</dbReference>
<dbReference type="GO" id="GO:0005634">
    <property type="term" value="C:nucleus"/>
    <property type="evidence" value="ECO:0007669"/>
    <property type="project" value="TreeGrafter"/>
</dbReference>
<feature type="compositionally biased region" description="Low complexity" evidence="6">
    <location>
        <begin position="85"/>
        <end position="104"/>
    </location>
</feature>
<dbReference type="Pfam" id="PF02100">
    <property type="entry name" value="ODC_AZ"/>
    <property type="match status" value="1"/>
</dbReference>
<keyword evidence="5" id="KW-0688">Ribosomal frameshifting</keyword>
<feature type="region of interest" description="Disordered" evidence="6">
    <location>
        <begin position="59"/>
        <end position="129"/>
    </location>
</feature>
<dbReference type="GO" id="GO:0075523">
    <property type="term" value="P:viral translational frameshifting"/>
    <property type="evidence" value="ECO:0007669"/>
    <property type="project" value="UniProtKB-KW"/>
</dbReference>
<evidence type="ECO:0000313" key="7">
    <source>
        <dbReference type="EMBL" id="TKX21493.1"/>
    </source>
</evidence>
<evidence type="ECO:0000256" key="4">
    <source>
        <dbReference type="ARBA" id="ARBA00017712"/>
    </source>
</evidence>
<evidence type="ECO:0000256" key="2">
    <source>
        <dbReference type="ARBA" id="ARBA00008796"/>
    </source>
</evidence>
<feature type="compositionally biased region" description="Basic and acidic residues" evidence="6">
    <location>
        <begin position="189"/>
        <end position="199"/>
    </location>
</feature>
<comment type="similarity">
    <text evidence="2">Belongs to the ODC antizyme family.</text>
</comment>
<comment type="caution">
    <text evidence="7">The sequence shown here is derived from an EMBL/GenBank/DDBJ whole genome shotgun (WGS) entry which is preliminary data.</text>
</comment>
<dbReference type="GO" id="GO:0008073">
    <property type="term" value="F:ornithine decarboxylase inhibitor activity"/>
    <property type="evidence" value="ECO:0007669"/>
    <property type="project" value="InterPro"/>
</dbReference>
<dbReference type="InterPro" id="IPR002993">
    <property type="entry name" value="ODC_AZ"/>
</dbReference>
<dbReference type="GO" id="GO:0045732">
    <property type="term" value="P:positive regulation of protein catabolic process"/>
    <property type="evidence" value="ECO:0007669"/>
    <property type="project" value="TreeGrafter"/>
</dbReference>
<dbReference type="GO" id="GO:0005737">
    <property type="term" value="C:cytoplasm"/>
    <property type="evidence" value="ECO:0007669"/>
    <property type="project" value="TreeGrafter"/>
</dbReference>
<protein>
    <recommendedName>
        <fullName evidence="4">Ornithine decarboxylase antizyme</fullName>
    </recommendedName>
</protein>
<organism evidence="7 8">
    <name type="scientific">Elsinoe australis</name>
    <dbReference type="NCBI Taxonomy" id="40998"/>
    <lineage>
        <taxon>Eukaryota</taxon>
        <taxon>Fungi</taxon>
        <taxon>Dikarya</taxon>
        <taxon>Ascomycota</taxon>
        <taxon>Pezizomycotina</taxon>
        <taxon>Dothideomycetes</taxon>
        <taxon>Dothideomycetidae</taxon>
        <taxon>Myriangiales</taxon>
        <taxon>Elsinoaceae</taxon>
        <taxon>Elsinoe</taxon>
    </lineage>
</organism>
<feature type="compositionally biased region" description="Low complexity" evidence="6">
    <location>
        <begin position="113"/>
        <end position="129"/>
    </location>
</feature>
<evidence type="ECO:0000256" key="1">
    <source>
        <dbReference type="ARBA" id="ARBA00002307"/>
    </source>
</evidence>
<reference evidence="7 8" key="1">
    <citation type="submission" date="2018-02" db="EMBL/GenBank/DDBJ databases">
        <title>Draft genome sequences of Elsinoe sp., causing black scab on jojoba.</title>
        <authorList>
            <person name="Stodart B."/>
            <person name="Jeffress S."/>
            <person name="Ash G."/>
            <person name="Arun Chinnappa K."/>
        </authorList>
    </citation>
    <scope>NUCLEOTIDE SEQUENCE [LARGE SCALE GENOMIC DNA]</scope>
    <source>
        <strain evidence="7 8">Hillstone_2</strain>
    </source>
</reference>
<comment type="function">
    <text evidence="1">Ornithine decarboxylase (ODC) antizyme protein that negatively regulates ODC activity and intracellular polyamine biosynthesis in response to increased intracellular polyamine levels. Binds to ODC monomers, inhibiting the assembly of the functional ODC homodimer, and targets the monomers for ubiquitin-independent proteolytic destruction by the 26S proteasome.</text>
</comment>
<sequence>MSSNFVKRNAARANIQASAYAVDAVTADLKGMHFSTSGAGGTFHPTIYLHPLLSKKHSLTHLQGPGGGFEVSTGIPSPPQSPRRTAAALANSSTPAATSPASAKPIRRTSTDSIGSHASNASSTSSSRISAAHTITEECERLFCGTLRSVFLGEGRTEEQDPLVTGALNDHGVHVDGKTGSVAIERKDNKAGLGRKDSGLPKGRPMALPTPPSSLTSEDVAVGGPVEEHSMGMVTEFVEVWTYHSGLRFRGFVTEKDGERALFVFFEKNAVGKDLKKPLMALLELAGTPEFGCEHLVACLDRETDTKEDHDDLVRDLGWVGFEPTTLEPWCPGAVDITSDRWLFLSMEV</sequence>
<evidence type="ECO:0000256" key="6">
    <source>
        <dbReference type="SAM" id="MobiDB-lite"/>
    </source>
</evidence>
<dbReference type="Gene3D" id="3.40.630.60">
    <property type="match status" value="1"/>
</dbReference>
<gene>
    <name evidence="7" type="ORF">C1H76_5989</name>
</gene>
<evidence type="ECO:0000256" key="5">
    <source>
        <dbReference type="ARBA" id="ARBA00022758"/>
    </source>
</evidence>
<dbReference type="AlphaFoldDB" id="A0A4U7AT32"/>
<comment type="subunit">
    <text evidence="3">Interacts with ODC and thereby sterically blocks ODC homodimerization.</text>
</comment>
<dbReference type="PANTHER" id="PTHR10279">
    <property type="entry name" value="ORNITHINE DECARBOXYLASE ANTIZYME"/>
    <property type="match status" value="1"/>
</dbReference>
<dbReference type="PANTHER" id="PTHR10279:SF10">
    <property type="entry name" value="ORNITHINE DECARBOXYLASE ANTIZYME"/>
    <property type="match status" value="1"/>
</dbReference>
<dbReference type="SUPFAM" id="SSF55729">
    <property type="entry name" value="Acyl-CoA N-acyltransferases (Nat)"/>
    <property type="match status" value="1"/>
</dbReference>